<dbReference type="STRING" id="1338011.BD94_2978"/>
<feature type="signal peptide" evidence="1">
    <location>
        <begin position="1"/>
        <end position="19"/>
    </location>
</feature>
<reference evidence="3" key="2">
    <citation type="journal article" date="2015" name="Genome Biol. Evol.">
        <title>Complete Genome Sequence and Transcriptomic Analysis of the Novel Pathogen Elizabethkingia anophelis in Response to Oxidative Stress.</title>
        <authorList>
            <person name="Li Y."/>
            <person name="Liu Y."/>
            <person name="Chew S.C."/>
            <person name="Tay M."/>
            <person name="Salido M.M."/>
            <person name="Teo J."/>
            <person name="Lauro F.M."/>
            <person name="Givskov M."/>
            <person name="Yang L."/>
        </authorList>
    </citation>
    <scope>NUCLEOTIDE SEQUENCE</scope>
    <source>
        <strain evidence="3">NUHP1</strain>
    </source>
</reference>
<dbReference type="HOGENOM" id="CLU_101306_1_0_10"/>
<name>A0A077EJP5_9FLAO</name>
<dbReference type="GeneID" id="93131672"/>
<dbReference type="EMBL" id="CP007547">
    <property type="protein sequence ID" value="AIL46753.1"/>
    <property type="molecule type" value="Genomic_DNA"/>
</dbReference>
<evidence type="ECO:0000259" key="2">
    <source>
        <dbReference type="Pfam" id="PF11827"/>
    </source>
</evidence>
<dbReference type="Pfam" id="PF11827">
    <property type="entry name" value="DUF3347"/>
    <property type="match status" value="1"/>
</dbReference>
<dbReference type="eggNOG" id="COG0845">
    <property type="taxonomic scope" value="Bacteria"/>
</dbReference>
<reference evidence="3" key="1">
    <citation type="journal article" date="2013" name="Lancet">
        <title>First case of E anophelis outbreak in an intensive-care unit.</title>
        <authorList>
            <person name="Teo J."/>
            <person name="Tan S.Y."/>
            <person name="Tay M."/>
            <person name="Ding Y."/>
            <person name="Kjelleberg S."/>
            <person name="Givskov M."/>
            <person name="Lin R.T."/>
            <person name="Yang L."/>
        </authorList>
    </citation>
    <scope>NUCLEOTIDE SEQUENCE [LARGE SCALE GENOMIC DNA]</scope>
    <source>
        <strain evidence="3">NUHP1</strain>
    </source>
</reference>
<feature type="chain" id="PRO_5001717797" evidence="1">
    <location>
        <begin position="20"/>
        <end position="156"/>
    </location>
</feature>
<dbReference type="AlphaFoldDB" id="A0A077EJP5"/>
<gene>
    <name evidence="3" type="ORF">BD94_2978</name>
</gene>
<evidence type="ECO:0000256" key="1">
    <source>
        <dbReference type="SAM" id="SignalP"/>
    </source>
</evidence>
<dbReference type="InterPro" id="IPR021782">
    <property type="entry name" value="DUF3347"/>
</dbReference>
<evidence type="ECO:0000313" key="3">
    <source>
        <dbReference type="EMBL" id="AIL46753.1"/>
    </source>
</evidence>
<dbReference type="Proteomes" id="UP000028933">
    <property type="component" value="Chromosome"/>
</dbReference>
<feature type="domain" description="DUF3347" evidence="2">
    <location>
        <begin position="30"/>
        <end position="113"/>
    </location>
</feature>
<proteinExistence type="predicted"/>
<dbReference type="RefSeq" id="WP_009089855.1">
    <property type="nucleotide sequence ID" value="NZ_CP007547.1"/>
</dbReference>
<protein>
    <submittedName>
        <fullName evidence="3">Putative Co/Zn/Cd efflux system membrane fusion protein</fullName>
    </submittedName>
</protein>
<evidence type="ECO:0000313" key="4">
    <source>
        <dbReference type="Proteomes" id="UP000028933"/>
    </source>
</evidence>
<accession>A0A077EJP5</accession>
<keyword evidence="1" id="KW-0732">Signal</keyword>
<dbReference type="KEGG" id="eao:BD94_2978"/>
<organism evidence="3 4">
    <name type="scientific">Elizabethkingia anophelis NUHP1</name>
    <dbReference type="NCBI Taxonomy" id="1338011"/>
    <lineage>
        <taxon>Bacteria</taxon>
        <taxon>Pseudomonadati</taxon>
        <taxon>Bacteroidota</taxon>
        <taxon>Flavobacteriia</taxon>
        <taxon>Flavobacteriales</taxon>
        <taxon>Weeksellaceae</taxon>
        <taxon>Elizabethkingia</taxon>
    </lineage>
</organism>
<sequence length="156" mass="17320">MKKLFLSLIFSAASITAFAQKSNTQIEKLYHNYIAIKNALTQDDTAKASAAAKVFLQSASAVDFKVLSEDNVNKLRKDAGAIIEAKNLSTQRNYFFNLSDNMAAIANHFKVSSTPVYVQYCPMAKGQWLSDEKEIKNPYYGNSMLTCGSVKSEIKK</sequence>